<sequence length="652" mass="76614">MSAEFFSKLSQNYVELLKDDEYYDITIEVGENPNVKIFRAHMSILCYRSSYFRRALTSSKKRDNIKFPNISPDIFQIILRYIYGGILSLNGQETSDFLKVLAAADELLLQELVDYLQKYLIENKSEWMKENFEFTQQISLRSNNLVELQQFCADFIAKSPEKIFKTLCFTSISEKFLVSLIKRDDLQMKEIEVWEHVLKWGLAQNSTFNPDPDTWSDDDFETMKNTLQHCLPLVRFFSLSSKEFSHKVRPYKKLLDKQLYEVLLNSYLDSDREPTEDISLPRSIGTDEIIDSKIVNLNIVSIISRWIDKVDVNCKFSHLRELYLPYKFKLLIRGSRDGFTPKKFHQLCDNKHNTVTFIKVKDSKEILGGYNPIIWMNSNSWGKAQNSFIFSFKSKDSFKDSILSIVRNKSNALNYHPENGPSFGRDIMIYTEDSDNINFDRTYCNKVCYEKSIREAIVFSIEDYEVFQIIGDDLQMKEIEIWEYVLKWSFAQNLDLVTDPGVWTDDDIKTMENTLQHCLPFVRLFSLSSKEFSDKIRPYQKLLSRQFYEELLNSHLEPYYEPDGILLPKNIKIDGIIDLKIRIVFTIRLPIRGSLDRFIPKKFHELCDNKHNTVTFIKIKNSEEILGGCNQIIWMNSNSWGETQDSLYFPLK</sequence>
<dbReference type="InterPro" id="IPR000210">
    <property type="entry name" value="BTB/POZ_dom"/>
</dbReference>
<gene>
    <name evidence="3" type="ORF">RCL2_002031300</name>
</gene>
<dbReference type="EMBL" id="BLAL01000228">
    <property type="protein sequence ID" value="GES93569.1"/>
    <property type="molecule type" value="Genomic_DNA"/>
</dbReference>
<dbReference type="OrthoDB" id="2435961at2759"/>
<dbReference type="Proteomes" id="UP000615446">
    <property type="component" value="Unassembled WGS sequence"/>
</dbReference>
<dbReference type="PANTHER" id="PTHR45774:SF3">
    <property type="entry name" value="BTB (POZ) DOMAIN-CONTAINING 2B-RELATED"/>
    <property type="match status" value="1"/>
</dbReference>
<dbReference type="Pfam" id="PF00651">
    <property type="entry name" value="BTB"/>
    <property type="match status" value="1"/>
</dbReference>
<dbReference type="PANTHER" id="PTHR45774">
    <property type="entry name" value="BTB/POZ DOMAIN-CONTAINING"/>
    <property type="match status" value="1"/>
</dbReference>
<evidence type="ECO:0000259" key="1">
    <source>
        <dbReference type="PROSITE" id="PS50097"/>
    </source>
</evidence>
<dbReference type="PROSITE" id="PS50097">
    <property type="entry name" value="BTB"/>
    <property type="match status" value="1"/>
</dbReference>
<name>A0A8H3LYJ3_9GLOM</name>
<accession>A0A8H3LYJ3</accession>
<dbReference type="InterPro" id="IPR006571">
    <property type="entry name" value="TLDc_dom"/>
</dbReference>
<feature type="domain" description="BTB" evidence="1">
    <location>
        <begin position="23"/>
        <end position="91"/>
    </location>
</feature>
<comment type="caution">
    <text evidence="3">The sequence shown here is derived from an EMBL/GenBank/DDBJ whole genome shotgun (WGS) entry which is preliminary data.</text>
</comment>
<dbReference type="Gene3D" id="3.30.710.10">
    <property type="entry name" value="Potassium Channel Kv1.1, Chain A"/>
    <property type="match status" value="1"/>
</dbReference>
<dbReference type="CDD" id="cd18186">
    <property type="entry name" value="BTB_POZ_ZBTB_KLHL-like"/>
    <property type="match status" value="1"/>
</dbReference>
<dbReference type="PROSITE" id="PS51886">
    <property type="entry name" value="TLDC"/>
    <property type="match status" value="1"/>
</dbReference>
<dbReference type="Pfam" id="PF07534">
    <property type="entry name" value="TLD"/>
    <property type="match status" value="1"/>
</dbReference>
<dbReference type="Pfam" id="PF07707">
    <property type="entry name" value="BACK"/>
    <property type="match status" value="1"/>
</dbReference>
<dbReference type="AlphaFoldDB" id="A0A8H3LYJ3"/>
<organism evidence="3 4">
    <name type="scientific">Rhizophagus clarus</name>
    <dbReference type="NCBI Taxonomy" id="94130"/>
    <lineage>
        <taxon>Eukaryota</taxon>
        <taxon>Fungi</taxon>
        <taxon>Fungi incertae sedis</taxon>
        <taxon>Mucoromycota</taxon>
        <taxon>Glomeromycotina</taxon>
        <taxon>Glomeromycetes</taxon>
        <taxon>Glomerales</taxon>
        <taxon>Glomeraceae</taxon>
        <taxon>Rhizophagus</taxon>
    </lineage>
</organism>
<dbReference type="InterPro" id="IPR011333">
    <property type="entry name" value="SKP1/BTB/POZ_sf"/>
</dbReference>
<evidence type="ECO:0000313" key="4">
    <source>
        <dbReference type="Proteomes" id="UP000615446"/>
    </source>
</evidence>
<protein>
    <recommendedName>
        <fullName evidence="5">BTB domain-containing protein</fullName>
    </recommendedName>
</protein>
<dbReference type="Gene3D" id="1.25.40.420">
    <property type="match status" value="1"/>
</dbReference>
<dbReference type="SUPFAM" id="SSF54695">
    <property type="entry name" value="POZ domain"/>
    <property type="match status" value="1"/>
</dbReference>
<proteinExistence type="predicted"/>
<evidence type="ECO:0000313" key="3">
    <source>
        <dbReference type="EMBL" id="GES93569.1"/>
    </source>
</evidence>
<dbReference type="SMART" id="SM00225">
    <property type="entry name" value="BTB"/>
    <property type="match status" value="1"/>
</dbReference>
<evidence type="ECO:0000259" key="2">
    <source>
        <dbReference type="PROSITE" id="PS51886"/>
    </source>
</evidence>
<reference evidence="3" key="1">
    <citation type="submission" date="2019-10" db="EMBL/GenBank/DDBJ databases">
        <title>Conservation and host-specific expression of non-tandemly repeated heterogenous ribosome RNA gene in arbuscular mycorrhizal fungi.</title>
        <authorList>
            <person name="Maeda T."/>
            <person name="Kobayashi Y."/>
            <person name="Nakagawa T."/>
            <person name="Ezawa T."/>
            <person name="Yamaguchi K."/>
            <person name="Bino T."/>
            <person name="Nishimoto Y."/>
            <person name="Shigenobu S."/>
            <person name="Kawaguchi M."/>
        </authorList>
    </citation>
    <scope>NUCLEOTIDE SEQUENCE</scope>
    <source>
        <strain evidence="3">HR1</strain>
    </source>
</reference>
<evidence type="ECO:0008006" key="5">
    <source>
        <dbReference type="Google" id="ProtNLM"/>
    </source>
</evidence>
<dbReference type="InterPro" id="IPR011705">
    <property type="entry name" value="BACK"/>
</dbReference>
<feature type="domain" description="TLDc" evidence="2">
    <location>
        <begin position="293"/>
        <end position="485"/>
    </location>
</feature>